<organism evidence="1 2">
    <name type="scientific">Corchorus olitorius</name>
    <dbReference type="NCBI Taxonomy" id="93759"/>
    <lineage>
        <taxon>Eukaryota</taxon>
        <taxon>Viridiplantae</taxon>
        <taxon>Streptophyta</taxon>
        <taxon>Embryophyta</taxon>
        <taxon>Tracheophyta</taxon>
        <taxon>Spermatophyta</taxon>
        <taxon>Magnoliopsida</taxon>
        <taxon>eudicotyledons</taxon>
        <taxon>Gunneridae</taxon>
        <taxon>Pentapetalae</taxon>
        <taxon>rosids</taxon>
        <taxon>malvids</taxon>
        <taxon>Malvales</taxon>
        <taxon>Malvaceae</taxon>
        <taxon>Grewioideae</taxon>
        <taxon>Apeibeae</taxon>
        <taxon>Corchorus</taxon>
    </lineage>
</organism>
<dbReference type="OrthoDB" id="10017101at2759"/>
<accession>A0A1R3ICP8</accession>
<evidence type="ECO:0000313" key="2">
    <source>
        <dbReference type="Proteomes" id="UP000187203"/>
    </source>
</evidence>
<sequence length="138" mass="15601">MAIASPSLTRPLHKSFIPKYPCFSHHLHFRPSLHFSSQPFQRFAVKATSAVALEPDLSTRQNQTVETDLFACPVCYEPLIRKGPPGLNLEAIYRSGFKCKKCNKTYSSKDVYLDLTITAGLRDYTEVKPVGTELFRYG</sequence>
<gene>
    <name evidence="1" type="ORF">COLO4_24135</name>
</gene>
<evidence type="ECO:0000313" key="1">
    <source>
        <dbReference type="EMBL" id="OMO80367.1"/>
    </source>
</evidence>
<dbReference type="STRING" id="93759.A0A1R3ICP8"/>
<keyword evidence="2" id="KW-1185">Reference proteome</keyword>
<proteinExistence type="predicted"/>
<dbReference type="AlphaFoldDB" id="A0A1R3ICP8"/>
<name>A0A1R3ICP8_9ROSI</name>
<reference evidence="2" key="1">
    <citation type="submission" date="2013-09" db="EMBL/GenBank/DDBJ databases">
        <title>Corchorus olitorius genome sequencing.</title>
        <authorList>
            <person name="Alam M."/>
            <person name="Haque M.S."/>
            <person name="Islam M.S."/>
            <person name="Emdad E.M."/>
            <person name="Islam M.M."/>
            <person name="Ahmed B."/>
            <person name="Halim A."/>
            <person name="Hossen Q.M.M."/>
            <person name="Hossain M.Z."/>
            <person name="Ahmed R."/>
            <person name="Khan M.M."/>
            <person name="Islam R."/>
            <person name="Rashid M.M."/>
            <person name="Khan S.A."/>
            <person name="Rahman M.S."/>
            <person name="Alam M."/>
            <person name="Yahiya A.S."/>
            <person name="Khan M.S."/>
            <person name="Azam M.S."/>
            <person name="Haque T."/>
            <person name="Lashkar M.Z.H."/>
            <person name="Akhand A.I."/>
            <person name="Morshed G."/>
            <person name="Roy S."/>
            <person name="Uddin K.S."/>
            <person name="Rabeya T."/>
            <person name="Hossain A.S."/>
            <person name="Chowdhury A."/>
            <person name="Snigdha A.R."/>
            <person name="Mortoza M.S."/>
            <person name="Matin S.A."/>
            <person name="Hoque S.M.E."/>
            <person name="Islam M.K."/>
            <person name="Roy D.K."/>
            <person name="Haider R."/>
            <person name="Moosa M.M."/>
            <person name="Elias S.M."/>
            <person name="Hasan A.M."/>
            <person name="Jahan S."/>
            <person name="Shafiuddin M."/>
            <person name="Mahmood N."/>
            <person name="Shommy N.S."/>
        </authorList>
    </citation>
    <scope>NUCLEOTIDE SEQUENCE [LARGE SCALE GENOMIC DNA]</scope>
    <source>
        <strain evidence="2">cv. O-4</strain>
    </source>
</reference>
<protein>
    <submittedName>
        <fullName evidence="1">Uncharacterized protein</fullName>
    </submittedName>
</protein>
<dbReference type="EMBL" id="AWUE01018442">
    <property type="protein sequence ID" value="OMO80367.1"/>
    <property type="molecule type" value="Genomic_DNA"/>
</dbReference>
<comment type="caution">
    <text evidence="1">The sequence shown here is derived from an EMBL/GenBank/DDBJ whole genome shotgun (WGS) entry which is preliminary data.</text>
</comment>
<dbReference type="Proteomes" id="UP000187203">
    <property type="component" value="Unassembled WGS sequence"/>
</dbReference>